<feature type="transmembrane region" description="Helical" evidence="9">
    <location>
        <begin position="126"/>
        <end position="147"/>
    </location>
</feature>
<dbReference type="GO" id="GO:0005886">
    <property type="term" value="C:plasma membrane"/>
    <property type="evidence" value="ECO:0007669"/>
    <property type="project" value="UniProtKB-SubCell"/>
</dbReference>
<feature type="transmembrane region" description="Helical" evidence="9">
    <location>
        <begin position="43"/>
        <end position="67"/>
    </location>
</feature>
<sequence length="374" mass="41863">MEFFEALFTIVLCVLMVAIIVSNTFCIIVLWKVRSIINEAPQVLMTSLSLADLLNGLICVLPMFLVYLFEISDSGRQNSDACRFQAFLLQIIQVVKVTSLLALNFDRYIAVTRALRYHNIVTVKRVYIGVAALWILSLVSSLIYASAVDWKTSNVDNMKGSNTYNIDNVKVCVFQLNLANALHWLDLIVLVILPLIVTVVIYIRLSTLARHHAAQIGVVANGDANGDGNHDNQQRLALQNQAQKASKTTRVMTLVFAVTCTPFVLAKLVATYMYANNVAFLLNTFLVVSFCSGLCNIVVYFCRNGVVRAASKAMLRKRLLPCQQILLSWFTRARQFFSRICTRNNQRASQLDPEVQNAAVPSLQSNDNREGSHF</sequence>
<dbReference type="PROSITE" id="PS50262">
    <property type="entry name" value="G_PROTEIN_RECEP_F1_2"/>
    <property type="match status" value="1"/>
</dbReference>
<feature type="transmembrane region" description="Helical" evidence="9">
    <location>
        <begin position="184"/>
        <end position="203"/>
    </location>
</feature>
<dbReference type="Proteomes" id="UP000887568">
    <property type="component" value="Unplaced"/>
</dbReference>
<name>A0A914AJL7_PATMI</name>
<dbReference type="InterPro" id="IPR050569">
    <property type="entry name" value="TAAR"/>
</dbReference>
<protein>
    <recommendedName>
        <fullName evidence="10">G-protein coupled receptors family 1 profile domain-containing protein</fullName>
    </recommendedName>
</protein>
<dbReference type="SUPFAM" id="SSF81321">
    <property type="entry name" value="Family A G protein-coupled receptor-like"/>
    <property type="match status" value="1"/>
</dbReference>
<dbReference type="Gene3D" id="1.20.1070.10">
    <property type="entry name" value="Rhodopsin 7-helix transmembrane proteins"/>
    <property type="match status" value="1"/>
</dbReference>
<organism evidence="11 12">
    <name type="scientific">Patiria miniata</name>
    <name type="common">Bat star</name>
    <name type="synonym">Asterina miniata</name>
    <dbReference type="NCBI Taxonomy" id="46514"/>
    <lineage>
        <taxon>Eukaryota</taxon>
        <taxon>Metazoa</taxon>
        <taxon>Echinodermata</taxon>
        <taxon>Eleutherozoa</taxon>
        <taxon>Asterozoa</taxon>
        <taxon>Asteroidea</taxon>
        <taxon>Valvatacea</taxon>
        <taxon>Valvatida</taxon>
        <taxon>Asterinidae</taxon>
        <taxon>Patiria</taxon>
    </lineage>
</organism>
<evidence type="ECO:0000256" key="8">
    <source>
        <dbReference type="ARBA" id="ARBA00023224"/>
    </source>
</evidence>
<dbReference type="PANTHER" id="PTHR24249">
    <property type="entry name" value="HISTAMINE RECEPTOR-RELATED G-PROTEIN COUPLED RECEPTOR"/>
    <property type="match status" value="1"/>
</dbReference>
<dbReference type="GeneID" id="119734714"/>
<dbReference type="InterPro" id="IPR017452">
    <property type="entry name" value="GPCR_Rhodpsn_7TM"/>
</dbReference>
<dbReference type="PANTHER" id="PTHR24249:SF372">
    <property type="entry name" value="G-PROTEIN COUPLED RECEPTORS FAMILY 1 PROFILE DOMAIN-CONTAINING PROTEIN"/>
    <property type="match status" value="1"/>
</dbReference>
<feature type="transmembrane region" description="Helical" evidence="9">
    <location>
        <begin position="251"/>
        <end position="274"/>
    </location>
</feature>
<feature type="transmembrane region" description="Helical" evidence="9">
    <location>
        <begin position="6"/>
        <end position="31"/>
    </location>
</feature>
<dbReference type="RefSeq" id="XP_038064180.1">
    <property type="nucleotide sequence ID" value="XM_038208252.1"/>
</dbReference>
<dbReference type="Pfam" id="PF00001">
    <property type="entry name" value="7tm_1"/>
    <property type="match status" value="1"/>
</dbReference>
<evidence type="ECO:0000256" key="4">
    <source>
        <dbReference type="ARBA" id="ARBA00022989"/>
    </source>
</evidence>
<feature type="domain" description="G-protein coupled receptors family 1 profile" evidence="10">
    <location>
        <begin position="22"/>
        <end position="300"/>
    </location>
</feature>
<evidence type="ECO:0000313" key="11">
    <source>
        <dbReference type="EnsemblMetazoa" id="XP_038064180.1"/>
    </source>
</evidence>
<keyword evidence="12" id="KW-1185">Reference proteome</keyword>
<proteinExistence type="predicted"/>
<evidence type="ECO:0000256" key="1">
    <source>
        <dbReference type="ARBA" id="ARBA00004651"/>
    </source>
</evidence>
<evidence type="ECO:0000256" key="5">
    <source>
        <dbReference type="ARBA" id="ARBA00023040"/>
    </source>
</evidence>
<evidence type="ECO:0000256" key="9">
    <source>
        <dbReference type="SAM" id="Phobius"/>
    </source>
</evidence>
<reference evidence="11" key="1">
    <citation type="submission" date="2022-11" db="UniProtKB">
        <authorList>
            <consortium name="EnsemblMetazoa"/>
        </authorList>
    </citation>
    <scope>IDENTIFICATION</scope>
</reference>
<keyword evidence="7" id="KW-0675">Receptor</keyword>
<keyword evidence="5" id="KW-0297">G-protein coupled receptor</keyword>
<evidence type="ECO:0000256" key="7">
    <source>
        <dbReference type="ARBA" id="ARBA00023170"/>
    </source>
</evidence>
<dbReference type="InterPro" id="IPR000276">
    <property type="entry name" value="GPCR_Rhodpsn"/>
</dbReference>
<keyword evidence="8" id="KW-0807">Transducer</keyword>
<dbReference type="EnsemblMetazoa" id="XM_038208252.1">
    <property type="protein sequence ID" value="XP_038064180.1"/>
    <property type="gene ID" value="LOC119734714"/>
</dbReference>
<dbReference type="PRINTS" id="PR00237">
    <property type="entry name" value="GPCRRHODOPSN"/>
</dbReference>
<dbReference type="AlphaFoldDB" id="A0A914AJL7"/>
<evidence type="ECO:0000256" key="2">
    <source>
        <dbReference type="ARBA" id="ARBA00022475"/>
    </source>
</evidence>
<keyword evidence="2" id="KW-1003">Cell membrane</keyword>
<keyword evidence="6 9" id="KW-0472">Membrane</keyword>
<comment type="subcellular location">
    <subcellularLocation>
        <location evidence="1">Cell membrane</location>
        <topology evidence="1">Multi-pass membrane protein</topology>
    </subcellularLocation>
</comment>
<evidence type="ECO:0000256" key="3">
    <source>
        <dbReference type="ARBA" id="ARBA00022692"/>
    </source>
</evidence>
<evidence type="ECO:0000259" key="10">
    <source>
        <dbReference type="PROSITE" id="PS50262"/>
    </source>
</evidence>
<evidence type="ECO:0000313" key="12">
    <source>
        <dbReference type="Proteomes" id="UP000887568"/>
    </source>
</evidence>
<keyword evidence="3 9" id="KW-0812">Transmembrane</keyword>
<feature type="transmembrane region" description="Helical" evidence="9">
    <location>
        <begin position="280"/>
        <end position="302"/>
    </location>
</feature>
<feature type="transmembrane region" description="Helical" evidence="9">
    <location>
        <begin position="87"/>
        <end position="105"/>
    </location>
</feature>
<dbReference type="OMA" id="FCSGLCN"/>
<keyword evidence="4 9" id="KW-1133">Transmembrane helix</keyword>
<accession>A0A914AJL7</accession>
<evidence type="ECO:0000256" key="6">
    <source>
        <dbReference type="ARBA" id="ARBA00023136"/>
    </source>
</evidence>
<dbReference type="GO" id="GO:0004930">
    <property type="term" value="F:G protein-coupled receptor activity"/>
    <property type="evidence" value="ECO:0007669"/>
    <property type="project" value="UniProtKB-KW"/>
</dbReference>
<dbReference type="OrthoDB" id="5969463at2759"/>
<dbReference type="CDD" id="cd00637">
    <property type="entry name" value="7tm_classA_rhodopsin-like"/>
    <property type="match status" value="1"/>
</dbReference>